<sequence>MISLRGLQRTLESRLSTMTAHATITHASYHSIPPWERGHSLVCEEILASALCSNATQPQTWTRKLKSLDNKPSIDTLRRQFGQSPIR</sequence>
<name>A0A8H7ABF1_9EURO</name>
<protein>
    <submittedName>
        <fullName evidence="1">Uncharacterized protein</fullName>
    </submittedName>
</protein>
<evidence type="ECO:0000313" key="1">
    <source>
        <dbReference type="EMBL" id="KAF7506055.1"/>
    </source>
</evidence>
<proteinExistence type="predicted"/>
<reference evidence="1" key="1">
    <citation type="submission" date="2020-02" db="EMBL/GenBank/DDBJ databases">
        <authorList>
            <person name="Palmer J.M."/>
        </authorList>
    </citation>
    <scope>NUCLEOTIDE SEQUENCE</scope>
    <source>
        <strain evidence="1">EPUS1.4</strain>
        <tissue evidence="1">Thallus</tissue>
    </source>
</reference>
<evidence type="ECO:0000313" key="2">
    <source>
        <dbReference type="Proteomes" id="UP000606974"/>
    </source>
</evidence>
<accession>A0A8H7ABF1</accession>
<comment type="caution">
    <text evidence="1">The sequence shown here is derived from an EMBL/GenBank/DDBJ whole genome shotgun (WGS) entry which is preliminary data.</text>
</comment>
<keyword evidence="2" id="KW-1185">Reference proteome</keyword>
<dbReference type="EMBL" id="JAACFV010000095">
    <property type="protein sequence ID" value="KAF7506055.1"/>
    <property type="molecule type" value="Genomic_DNA"/>
</dbReference>
<dbReference type="Proteomes" id="UP000606974">
    <property type="component" value="Unassembled WGS sequence"/>
</dbReference>
<dbReference type="AlphaFoldDB" id="A0A8H7ABF1"/>
<organism evidence="1 2">
    <name type="scientific">Endocarpon pusillum</name>
    <dbReference type="NCBI Taxonomy" id="364733"/>
    <lineage>
        <taxon>Eukaryota</taxon>
        <taxon>Fungi</taxon>
        <taxon>Dikarya</taxon>
        <taxon>Ascomycota</taxon>
        <taxon>Pezizomycotina</taxon>
        <taxon>Eurotiomycetes</taxon>
        <taxon>Chaetothyriomycetidae</taxon>
        <taxon>Verrucariales</taxon>
        <taxon>Verrucariaceae</taxon>
        <taxon>Endocarpon</taxon>
    </lineage>
</organism>
<gene>
    <name evidence="1" type="ORF">GJ744_012302</name>
</gene>